<dbReference type="PROSITE" id="PS51181">
    <property type="entry name" value="PPASE_TENSIN"/>
    <property type="match status" value="1"/>
</dbReference>
<evidence type="ECO:0000256" key="6">
    <source>
        <dbReference type="ARBA" id="ARBA00023273"/>
    </source>
</evidence>
<dbReference type="EMBL" id="CAJHUC010001901">
    <property type="protein sequence ID" value="CAD7702647.1"/>
    <property type="molecule type" value="Genomic_DNA"/>
</dbReference>
<accession>A0A8S1J627</accession>
<dbReference type="InterPro" id="IPR003595">
    <property type="entry name" value="Tyr_Pase_cat"/>
</dbReference>
<dbReference type="InterPro" id="IPR035892">
    <property type="entry name" value="C2_domain_sf"/>
</dbReference>
<feature type="domain" description="C2 tensin-type" evidence="9">
    <location>
        <begin position="191"/>
        <end position="347"/>
    </location>
</feature>
<protein>
    <recommendedName>
        <fullName evidence="12">Phosphatidylinositol-3,4,5-trisphosphate 3-phosphatase</fullName>
    </recommendedName>
</protein>
<feature type="domain" description="Tyrosine specific protein phosphatases" evidence="7">
    <location>
        <begin position="102"/>
        <end position="159"/>
    </location>
</feature>
<dbReference type="CDD" id="cd14509">
    <property type="entry name" value="PTP_PTEN"/>
    <property type="match status" value="1"/>
</dbReference>
<keyword evidence="11" id="KW-1185">Reference proteome</keyword>
<gene>
    <name evidence="10" type="ORF">OSTQU699_LOCUS8004</name>
</gene>
<keyword evidence="4" id="KW-0904">Protein phosphatase</keyword>
<comment type="similarity">
    <text evidence="2">Belongs to the PTEN phosphatase protein family.</text>
</comment>
<reference evidence="10" key="1">
    <citation type="submission" date="2020-12" db="EMBL/GenBank/DDBJ databases">
        <authorList>
            <person name="Iha C."/>
        </authorList>
    </citation>
    <scope>NUCLEOTIDE SEQUENCE</scope>
</reference>
<comment type="subcellular location">
    <subcellularLocation>
        <location evidence="1">Cell projection</location>
        <location evidence="1">Neuron projection</location>
    </subcellularLocation>
</comment>
<evidence type="ECO:0000259" key="7">
    <source>
        <dbReference type="PROSITE" id="PS50056"/>
    </source>
</evidence>
<evidence type="ECO:0000256" key="2">
    <source>
        <dbReference type="ARBA" id="ARBA00007881"/>
    </source>
</evidence>
<comment type="caution">
    <text evidence="10">The sequence shown here is derived from an EMBL/GenBank/DDBJ whole genome shotgun (WGS) entry which is preliminary data.</text>
</comment>
<dbReference type="Pfam" id="PF22785">
    <property type="entry name" value="Tc-R-P"/>
    <property type="match status" value="1"/>
</dbReference>
<dbReference type="InterPro" id="IPR051281">
    <property type="entry name" value="Dual-spec_lipid-protein_phosph"/>
</dbReference>
<evidence type="ECO:0000256" key="1">
    <source>
        <dbReference type="ARBA" id="ARBA00004487"/>
    </source>
</evidence>
<dbReference type="OrthoDB" id="266663at2759"/>
<dbReference type="Proteomes" id="UP000708148">
    <property type="component" value="Unassembled WGS sequence"/>
</dbReference>
<dbReference type="Gene3D" id="3.90.190.10">
    <property type="entry name" value="Protein tyrosine phosphatase superfamily"/>
    <property type="match status" value="1"/>
</dbReference>
<evidence type="ECO:0000313" key="11">
    <source>
        <dbReference type="Proteomes" id="UP000708148"/>
    </source>
</evidence>
<evidence type="ECO:0000313" key="10">
    <source>
        <dbReference type="EMBL" id="CAD7702647.1"/>
    </source>
</evidence>
<dbReference type="GO" id="GO:0005829">
    <property type="term" value="C:cytosol"/>
    <property type="evidence" value="ECO:0007669"/>
    <property type="project" value="TreeGrafter"/>
</dbReference>
<dbReference type="PANTHER" id="PTHR12305:SF60">
    <property type="entry name" value="PHOSPHATIDYLINOSITOL 3,4,5-TRISPHOSPHATE 3-PHOSPHATASE TPTE2-RELATED"/>
    <property type="match status" value="1"/>
</dbReference>
<dbReference type="InterPro" id="IPR029021">
    <property type="entry name" value="Prot-tyrosine_phosphatase-like"/>
</dbReference>
<dbReference type="Pfam" id="PF10409">
    <property type="entry name" value="PTEN_C2"/>
    <property type="match status" value="1"/>
</dbReference>
<keyword evidence="6" id="KW-0966">Cell projection</keyword>
<dbReference type="PROSITE" id="PS50056">
    <property type="entry name" value="TYR_PHOSPHATASE_2"/>
    <property type="match status" value="1"/>
</dbReference>
<dbReference type="GO" id="GO:0006629">
    <property type="term" value="P:lipid metabolic process"/>
    <property type="evidence" value="ECO:0007669"/>
    <property type="project" value="UniProtKB-KW"/>
</dbReference>
<organism evidence="10 11">
    <name type="scientific">Ostreobium quekettii</name>
    <dbReference type="NCBI Taxonomy" id="121088"/>
    <lineage>
        <taxon>Eukaryota</taxon>
        <taxon>Viridiplantae</taxon>
        <taxon>Chlorophyta</taxon>
        <taxon>core chlorophytes</taxon>
        <taxon>Ulvophyceae</taxon>
        <taxon>TCBD clade</taxon>
        <taxon>Bryopsidales</taxon>
        <taxon>Ostreobineae</taxon>
        <taxon>Ostreobiaceae</taxon>
        <taxon>Ostreobium</taxon>
    </lineage>
</organism>
<dbReference type="GO" id="GO:0004721">
    <property type="term" value="F:phosphoprotein phosphatase activity"/>
    <property type="evidence" value="ECO:0007669"/>
    <property type="project" value="UniProtKB-KW"/>
</dbReference>
<dbReference type="SUPFAM" id="SSF52799">
    <property type="entry name" value="(Phosphotyrosine protein) phosphatases II"/>
    <property type="match status" value="1"/>
</dbReference>
<evidence type="ECO:0000256" key="5">
    <source>
        <dbReference type="ARBA" id="ARBA00023098"/>
    </source>
</evidence>
<dbReference type="AlphaFoldDB" id="A0A8S1J627"/>
<evidence type="ECO:0000259" key="9">
    <source>
        <dbReference type="PROSITE" id="PS51182"/>
    </source>
</evidence>
<name>A0A8S1J627_9CHLO</name>
<dbReference type="PROSITE" id="PS51182">
    <property type="entry name" value="C2_TENSIN"/>
    <property type="match status" value="1"/>
</dbReference>
<dbReference type="InterPro" id="IPR016130">
    <property type="entry name" value="Tyr_Pase_AS"/>
</dbReference>
<keyword evidence="5" id="KW-0443">Lipid metabolism</keyword>
<dbReference type="InterPro" id="IPR014020">
    <property type="entry name" value="Tensin_C2-dom"/>
</dbReference>
<proteinExistence type="inferred from homology"/>
<dbReference type="SMART" id="SM00404">
    <property type="entry name" value="PTPc_motif"/>
    <property type="match status" value="1"/>
</dbReference>
<dbReference type="Gene3D" id="2.60.40.1110">
    <property type="match status" value="1"/>
</dbReference>
<evidence type="ECO:0000256" key="4">
    <source>
        <dbReference type="ARBA" id="ARBA00022912"/>
    </source>
</evidence>
<dbReference type="InterPro" id="IPR029023">
    <property type="entry name" value="Tensin_phosphatase"/>
</dbReference>
<dbReference type="SUPFAM" id="SSF49562">
    <property type="entry name" value="C2 domain (Calcium/lipid-binding domain, CaLB)"/>
    <property type="match status" value="1"/>
</dbReference>
<dbReference type="InterPro" id="IPR000387">
    <property type="entry name" value="Tyr_Pase_dom"/>
</dbReference>
<sequence>MAQWIRRWVSQNRRRFTEDGFDLDLCYVTDRIIAMGFPGEGPQGLLRNPMSETVKLLQMRHAGHYKVYNLCKELTYEPEKVEGLYAHFPFEDHQTPPLSLVKLFCEDAEQYLSEDPDNVIVVHCKAGKGRTGIMVCSYLVYKRLCCSAEEAMSLFGEKRTVNNKGVTIPSQRRYIEYFYRVWKDGLHLPQPKALRLMSLRVSGLPKAVTQKLLVKVSVRDPADNEMRPVGVIWEPPSLKRGLGCKASCLHPDVGSSTCADSYQVFSHGEDFQVDFECEAGQGDLWTVEGDLKLQFFEGSATNGRSLFYAWVNTAFVSDRVVLERPELDKVRSWIPDDVQLEVQFSTNVEGSVASREPTNDWIESEPEELVNGDDGGASFSPKHFDWQMESWCLATRPDSPQEAAQVELVTFGKRSQPKREAFSIDHPTGHARPHRRLTSARHLLVRDCRLALPETRSA</sequence>
<dbReference type="PROSITE" id="PS00383">
    <property type="entry name" value="TYR_PHOSPHATASE_1"/>
    <property type="match status" value="1"/>
</dbReference>
<evidence type="ECO:0000256" key="3">
    <source>
        <dbReference type="ARBA" id="ARBA00022801"/>
    </source>
</evidence>
<dbReference type="SMART" id="SM01326">
    <property type="entry name" value="PTEN_C2"/>
    <property type="match status" value="1"/>
</dbReference>
<evidence type="ECO:0008006" key="12">
    <source>
        <dbReference type="Google" id="ProtNLM"/>
    </source>
</evidence>
<dbReference type="GO" id="GO:0016314">
    <property type="term" value="F:phosphatidylinositol-3,4,5-trisphosphate 3-phosphatase activity"/>
    <property type="evidence" value="ECO:0007669"/>
    <property type="project" value="TreeGrafter"/>
</dbReference>
<feature type="domain" description="Phosphatase tensin-type" evidence="8">
    <location>
        <begin position="14"/>
        <end position="185"/>
    </location>
</feature>
<dbReference type="PANTHER" id="PTHR12305">
    <property type="entry name" value="PHOSPHATASE WITH HOMOLOGY TO TENSIN"/>
    <property type="match status" value="1"/>
</dbReference>
<keyword evidence="3" id="KW-0378">Hydrolase</keyword>
<evidence type="ECO:0000259" key="8">
    <source>
        <dbReference type="PROSITE" id="PS51181"/>
    </source>
</evidence>
<dbReference type="InterPro" id="IPR045101">
    <property type="entry name" value="PTP_PTEN"/>
</dbReference>